<gene>
    <name evidence="3" type="ORF">MAR_014061</name>
</gene>
<evidence type="ECO:0000313" key="4">
    <source>
        <dbReference type="Proteomes" id="UP001164746"/>
    </source>
</evidence>
<dbReference type="PANTHER" id="PTHR10887">
    <property type="entry name" value="DNA2/NAM7 HELICASE FAMILY"/>
    <property type="match status" value="1"/>
</dbReference>
<keyword evidence="1" id="KW-0175">Coiled coil</keyword>
<protein>
    <submittedName>
        <fullName evidence="3">ZNFX1-like protein</fullName>
    </submittedName>
</protein>
<sequence>MQTFRDGDLPFERHIVFCEQRVKPPIYVSDETTYELGPIVSTEIKTDSQSRNRKKTIEKPELRVPILDKQKWPSRQCLGLDESQMRAIQNALTREFALIQGPPGTGKTYIGLKIAKLLLHNNAIWAGSNANAPNTRSPMVIVCYTNHALDQFLEGIKLFHRHNILRVGGRSSSELLIEDTLRKRKRRRWPVNSPVGKMQELQIDAKFAIQKLQTTLLELTLSIDVYLRNIIHENSLRSAISEHHFRQLKESGNESESAIVSWLGIAHMETQCRQRVTGTAPTNNEQMVDLVDISNEDIHRNPALMLNDILTDDLKTMLKRIEVMQKLQLKNAAYRVNNKREQELHEECDTLNGTIKRLQRELEDIEKMWFQKEKTMMRLQHELKHLKKKEKMADEKLKTKKDFNLK</sequence>
<proteinExistence type="predicted"/>
<dbReference type="PANTHER" id="PTHR10887:SF341">
    <property type="entry name" value="NFX1-TYPE ZINC FINGER-CONTAINING PROTEIN 1"/>
    <property type="match status" value="1"/>
</dbReference>
<dbReference type="Proteomes" id="UP001164746">
    <property type="component" value="Chromosome 15"/>
</dbReference>
<feature type="domain" description="DNA2/NAM7 helicase helicase" evidence="2">
    <location>
        <begin position="80"/>
        <end position="366"/>
    </location>
</feature>
<keyword evidence="4" id="KW-1185">Reference proteome</keyword>
<feature type="coiled-coil region" evidence="1">
    <location>
        <begin position="324"/>
        <end position="396"/>
    </location>
</feature>
<reference evidence="3" key="1">
    <citation type="submission" date="2022-11" db="EMBL/GenBank/DDBJ databases">
        <title>Centuries of genome instability and evolution in soft-shell clam transmissible cancer (bioRxiv).</title>
        <authorList>
            <person name="Hart S.F.M."/>
            <person name="Yonemitsu M.A."/>
            <person name="Giersch R.M."/>
            <person name="Beal B.F."/>
            <person name="Arriagada G."/>
            <person name="Davis B.W."/>
            <person name="Ostrander E.A."/>
            <person name="Goff S.P."/>
            <person name="Metzger M.J."/>
        </authorList>
    </citation>
    <scope>NUCLEOTIDE SEQUENCE</scope>
    <source>
        <strain evidence="3">MELC-2E11</strain>
        <tissue evidence="3">Siphon/mantle</tissue>
    </source>
</reference>
<dbReference type="Gene3D" id="3.40.50.300">
    <property type="entry name" value="P-loop containing nucleotide triphosphate hydrolases"/>
    <property type="match status" value="1"/>
</dbReference>
<evidence type="ECO:0000313" key="3">
    <source>
        <dbReference type="EMBL" id="WAR28357.1"/>
    </source>
</evidence>
<dbReference type="InterPro" id="IPR027417">
    <property type="entry name" value="P-loop_NTPase"/>
</dbReference>
<dbReference type="EMBL" id="CP111026">
    <property type="protein sequence ID" value="WAR28357.1"/>
    <property type="molecule type" value="Genomic_DNA"/>
</dbReference>
<evidence type="ECO:0000256" key="1">
    <source>
        <dbReference type="SAM" id="Coils"/>
    </source>
</evidence>
<organism evidence="3 4">
    <name type="scientific">Mya arenaria</name>
    <name type="common">Soft-shell clam</name>
    <dbReference type="NCBI Taxonomy" id="6604"/>
    <lineage>
        <taxon>Eukaryota</taxon>
        <taxon>Metazoa</taxon>
        <taxon>Spiralia</taxon>
        <taxon>Lophotrochozoa</taxon>
        <taxon>Mollusca</taxon>
        <taxon>Bivalvia</taxon>
        <taxon>Autobranchia</taxon>
        <taxon>Heteroconchia</taxon>
        <taxon>Euheterodonta</taxon>
        <taxon>Imparidentia</taxon>
        <taxon>Neoheterodontei</taxon>
        <taxon>Myida</taxon>
        <taxon>Myoidea</taxon>
        <taxon>Myidae</taxon>
        <taxon>Mya</taxon>
    </lineage>
</organism>
<dbReference type="Pfam" id="PF13086">
    <property type="entry name" value="AAA_11"/>
    <property type="match status" value="1"/>
</dbReference>
<name>A0ABY7G1N6_MYAAR</name>
<accession>A0ABY7G1N6</accession>
<evidence type="ECO:0000259" key="2">
    <source>
        <dbReference type="Pfam" id="PF13086"/>
    </source>
</evidence>
<dbReference type="InterPro" id="IPR041677">
    <property type="entry name" value="DNA2/NAM7_AAA_11"/>
</dbReference>
<dbReference type="InterPro" id="IPR045055">
    <property type="entry name" value="DNA2/NAM7-like"/>
</dbReference>
<dbReference type="SUPFAM" id="SSF52540">
    <property type="entry name" value="P-loop containing nucleoside triphosphate hydrolases"/>
    <property type="match status" value="1"/>
</dbReference>